<sequence>MESSNSGLDFEFPVEESTIYSDLGDLGYTAGPSEDGYDLSTGSPDNCLYMSDLEKPLNFAPEAGESHHIPSNGLYAGYNVYTDAELFPSNPCGAAQLISLSDLSDPLPQRPCGFMNVSHNGAIEAAFPFDVSEIIEELGDLGNTSGLSHKETAEAAFLFDVSEIIEELGDLGNISGLSHNETSDAAFPFDVSEIIEELGDLGYKSGLNHNGTADTAFPFDVSAIIDELGDLGNTSGLVHNGTIGAASPFDVSEILEEWGDLCNTSGLGHNFSTCSLDDCINIEDLEKLLNCLAETDESQQTVCSNKKDRKRKRKERN</sequence>
<gene>
    <name evidence="1" type="primary">LOC115949644</name>
</gene>
<reference evidence="1" key="2">
    <citation type="submission" date="2021-01" db="UniProtKB">
        <authorList>
            <consortium name="EnsemblPlants"/>
        </authorList>
    </citation>
    <scope>IDENTIFICATION</scope>
</reference>
<accession>A0A7N2LYC5</accession>
<dbReference type="EnsemblPlants" id="QL06p028808:mrna">
    <property type="protein sequence ID" value="QL06p028808:mrna"/>
    <property type="gene ID" value="QL06p028808"/>
</dbReference>
<dbReference type="AlphaFoldDB" id="A0A7N2LYC5"/>
<keyword evidence="2" id="KW-1185">Reference proteome</keyword>
<dbReference type="GeneID" id="115949644"/>
<dbReference type="Proteomes" id="UP000594261">
    <property type="component" value="Chromosome 6"/>
</dbReference>
<protein>
    <submittedName>
        <fullName evidence="1">Uncharacterized protein</fullName>
    </submittedName>
</protein>
<name>A0A7N2LYC5_QUELO</name>
<organism evidence="1 2">
    <name type="scientific">Quercus lobata</name>
    <name type="common">Valley oak</name>
    <dbReference type="NCBI Taxonomy" id="97700"/>
    <lineage>
        <taxon>Eukaryota</taxon>
        <taxon>Viridiplantae</taxon>
        <taxon>Streptophyta</taxon>
        <taxon>Embryophyta</taxon>
        <taxon>Tracheophyta</taxon>
        <taxon>Spermatophyta</taxon>
        <taxon>Magnoliopsida</taxon>
        <taxon>eudicotyledons</taxon>
        <taxon>Gunneridae</taxon>
        <taxon>Pentapetalae</taxon>
        <taxon>rosids</taxon>
        <taxon>fabids</taxon>
        <taxon>Fagales</taxon>
        <taxon>Fagaceae</taxon>
        <taxon>Quercus</taxon>
    </lineage>
</organism>
<dbReference type="EMBL" id="LRBV02000006">
    <property type="status" value="NOT_ANNOTATED_CDS"/>
    <property type="molecule type" value="Genomic_DNA"/>
</dbReference>
<evidence type="ECO:0000313" key="2">
    <source>
        <dbReference type="Proteomes" id="UP000594261"/>
    </source>
</evidence>
<dbReference type="InParanoid" id="A0A7N2LYC5"/>
<dbReference type="RefSeq" id="XP_030922792.1">
    <property type="nucleotide sequence ID" value="XM_031066932.1"/>
</dbReference>
<reference evidence="1 2" key="1">
    <citation type="journal article" date="2016" name="G3 (Bethesda)">
        <title>First Draft Assembly and Annotation of the Genome of a California Endemic Oak Quercus lobata Nee (Fagaceae).</title>
        <authorList>
            <person name="Sork V.L."/>
            <person name="Fitz-Gibbon S.T."/>
            <person name="Puiu D."/>
            <person name="Crepeau M."/>
            <person name="Gugger P.F."/>
            <person name="Sherman R."/>
            <person name="Stevens K."/>
            <person name="Langley C.H."/>
            <person name="Pellegrini M."/>
            <person name="Salzberg S.L."/>
        </authorList>
    </citation>
    <scope>NUCLEOTIDE SEQUENCE [LARGE SCALE GENOMIC DNA]</scope>
    <source>
        <strain evidence="1 2">cv. SW786</strain>
    </source>
</reference>
<evidence type="ECO:0000313" key="1">
    <source>
        <dbReference type="EnsemblPlants" id="QL06p028808:mrna"/>
    </source>
</evidence>
<proteinExistence type="predicted"/>
<dbReference type="OrthoDB" id="1541138at2759"/>
<dbReference type="Gramene" id="QL06p028808:mrna">
    <property type="protein sequence ID" value="QL06p028808:mrna"/>
    <property type="gene ID" value="QL06p028808"/>
</dbReference>
<dbReference type="KEGG" id="qlo:115949644"/>